<feature type="transmembrane region" description="Helical" evidence="1">
    <location>
        <begin position="12"/>
        <end position="31"/>
    </location>
</feature>
<protein>
    <submittedName>
        <fullName evidence="2">Uncharacterized protein</fullName>
    </submittedName>
</protein>
<evidence type="ECO:0000256" key="1">
    <source>
        <dbReference type="SAM" id="Phobius"/>
    </source>
</evidence>
<sequence>MPTQCWKGRVYYSKEILLLHSLLGLVIHFLWKVRLPPLYLKPFFLISQTLDQRFHVYPLCSHHRKPPF</sequence>
<dbReference type="AlphaFoldDB" id="A0A974H7H5"/>
<keyword evidence="1" id="KW-0812">Transmembrane</keyword>
<reference evidence="3" key="1">
    <citation type="journal article" date="2016" name="Nature">
        <title>Genome evolution in the allotetraploid frog Xenopus laevis.</title>
        <authorList>
            <person name="Session A.M."/>
            <person name="Uno Y."/>
            <person name="Kwon T."/>
            <person name="Chapman J.A."/>
            <person name="Toyoda A."/>
            <person name="Takahashi S."/>
            <person name="Fukui A."/>
            <person name="Hikosaka A."/>
            <person name="Suzuki A."/>
            <person name="Kondo M."/>
            <person name="van Heeringen S.J."/>
            <person name="Quigley I."/>
            <person name="Heinz S."/>
            <person name="Ogino H."/>
            <person name="Ochi H."/>
            <person name="Hellsten U."/>
            <person name="Lyons J.B."/>
            <person name="Simakov O."/>
            <person name="Putnam N."/>
            <person name="Stites J."/>
            <person name="Kuroki Y."/>
            <person name="Tanaka T."/>
            <person name="Michiue T."/>
            <person name="Watanabe M."/>
            <person name="Bogdanovic O."/>
            <person name="Lister R."/>
            <person name="Georgiou G."/>
            <person name="Paranjpe S.S."/>
            <person name="van Kruijsbergen I."/>
            <person name="Shu S."/>
            <person name="Carlson J."/>
            <person name="Kinoshita T."/>
            <person name="Ohta Y."/>
            <person name="Mawaribuchi S."/>
            <person name="Jenkins J."/>
            <person name="Grimwood J."/>
            <person name="Schmutz J."/>
            <person name="Mitros T."/>
            <person name="Mozaffari S.V."/>
            <person name="Suzuki Y."/>
            <person name="Haramoto Y."/>
            <person name="Yamamoto T.S."/>
            <person name="Takagi C."/>
            <person name="Heald R."/>
            <person name="Miller K."/>
            <person name="Haudenschild C."/>
            <person name="Kitzman J."/>
            <person name="Nakayama T."/>
            <person name="Izutsu Y."/>
            <person name="Robert J."/>
            <person name="Fortriede J."/>
            <person name="Burns K."/>
            <person name="Lotay V."/>
            <person name="Karimi K."/>
            <person name="Yasuoka Y."/>
            <person name="Dichmann D.S."/>
            <person name="Flajnik M.F."/>
            <person name="Houston D.W."/>
            <person name="Shendure J."/>
            <person name="DuPasquier L."/>
            <person name="Vize P.D."/>
            <person name="Zorn A.M."/>
            <person name="Ito M."/>
            <person name="Marcotte E.M."/>
            <person name="Wallingford J.B."/>
            <person name="Ito Y."/>
            <person name="Asashima M."/>
            <person name="Ueno N."/>
            <person name="Matsuda Y."/>
            <person name="Veenstra G.J."/>
            <person name="Fujiyama A."/>
            <person name="Harland R.M."/>
            <person name="Taira M."/>
            <person name="Rokhsar D.S."/>
        </authorList>
    </citation>
    <scope>NUCLEOTIDE SEQUENCE [LARGE SCALE GENOMIC DNA]</scope>
    <source>
        <strain evidence="3">J</strain>
    </source>
</reference>
<name>A0A974H7H5_XENLA</name>
<accession>A0A974H7H5</accession>
<dbReference type="EMBL" id="CM004480">
    <property type="protein sequence ID" value="OCT67698.1"/>
    <property type="molecule type" value="Genomic_DNA"/>
</dbReference>
<gene>
    <name evidence="2" type="ORF">XELAEV_18039000mg</name>
</gene>
<proteinExistence type="predicted"/>
<keyword evidence="1" id="KW-1133">Transmembrane helix</keyword>
<evidence type="ECO:0000313" key="2">
    <source>
        <dbReference type="EMBL" id="OCT67698.1"/>
    </source>
</evidence>
<dbReference type="Proteomes" id="UP000694892">
    <property type="component" value="Chromosome 8L"/>
</dbReference>
<evidence type="ECO:0000313" key="3">
    <source>
        <dbReference type="Proteomes" id="UP000694892"/>
    </source>
</evidence>
<keyword evidence="1" id="KW-0472">Membrane</keyword>
<organism evidence="2 3">
    <name type="scientific">Xenopus laevis</name>
    <name type="common">African clawed frog</name>
    <dbReference type="NCBI Taxonomy" id="8355"/>
    <lineage>
        <taxon>Eukaryota</taxon>
        <taxon>Metazoa</taxon>
        <taxon>Chordata</taxon>
        <taxon>Craniata</taxon>
        <taxon>Vertebrata</taxon>
        <taxon>Euteleostomi</taxon>
        <taxon>Amphibia</taxon>
        <taxon>Batrachia</taxon>
        <taxon>Anura</taxon>
        <taxon>Pipoidea</taxon>
        <taxon>Pipidae</taxon>
        <taxon>Xenopodinae</taxon>
        <taxon>Xenopus</taxon>
        <taxon>Xenopus</taxon>
    </lineage>
</organism>